<accession>A0A7S6HSC2</accession>
<organism evidence="1 2">
    <name type="scientific">Aeromonas phage T7-Ah</name>
    <dbReference type="NCBI Taxonomy" id="2759196"/>
    <lineage>
        <taxon>Viruses</taxon>
        <taxon>Duplodnaviria</taxon>
        <taxon>Heunggongvirae</taxon>
        <taxon>Uroviricota</taxon>
        <taxon>Caudoviricetes</taxon>
        <taxon>Autographivirales</taxon>
        <taxon>Autotranscriptaviridae</taxon>
        <taxon>Studiervirinae</taxon>
        <taxon>Armandvirus</taxon>
        <taxon>Armandvirus T7Ah</taxon>
    </lineage>
</organism>
<proteinExistence type="predicted"/>
<reference evidence="1 2" key="1">
    <citation type="journal article" date="2021" name="Arch.">
        <title>Characterization of bacteriophage T7-Ah reveals its lytic activity against a subset of both mesophilic and psychrophilic Aeromonas salmonicida strains.</title>
        <authorList>
            <person name="Leduc G.R."/>
            <person name="Paquet V.E."/>
            <person name="Vincent A.T."/>
            <person name="Charette S.J."/>
        </authorList>
    </citation>
    <scope>NUCLEOTIDE SEQUENCE [LARGE SCALE GENOMIC DNA]</scope>
</reference>
<protein>
    <submittedName>
        <fullName evidence="1">Uncharacterized protein</fullName>
    </submittedName>
</protein>
<keyword evidence="2" id="KW-1185">Reference proteome</keyword>
<evidence type="ECO:0000313" key="1">
    <source>
        <dbReference type="EMBL" id="QOC54740.1"/>
    </source>
</evidence>
<dbReference type="Proteomes" id="UP000595970">
    <property type="component" value="Segment"/>
</dbReference>
<dbReference type="EMBL" id="MT740748">
    <property type="protein sequence ID" value="QOC54740.1"/>
    <property type="molecule type" value="Genomic_DNA"/>
</dbReference>
<name>A0A7S6HSC2_9CAUD</name>
<sequence>MTDINVEAIGLVALAMFWCALVFKSTKCCRVCGRPEKECICTAPFH</sequence>
<evidence type="ECO:0000313" key="2">
    <source>
        <dbReference type="Proteomes" id="UP000595970"/>
    </source>
</evidence>